<feature type="domain" description="SprT-like" evidence="1">
    <location>
        <begin position="16"/>
        <end position="114"/>
    </location>
</feature>
<dbReference type="RefSeq" id="WP_184266704.1">
    <property type="nucleotide sequence ID" value="NZ_JACIIX010000033.1"/>
</dbReference>
<gene>
    <name evidence="2" type="ORF">FHS48_003977</name>
</gene>
<evidence type="ECO:0000259" key="1">
    <source>
        <dbReference type="Pfam" id="PF10263"/>
    </source>
</evidence>
<keyword evidence="3" id="KW-1185">Reference proteome</keyword>
<comment type="caution">
    <text evidence="2">The sequence shown here is derived from an EMBL/GenBank/DDBJ whole genome shotgun (WGS) entry which is preliminary data.</text>
</comment>
<evidence type="ECO:0000313" key="3">
    <source>
        <dbReference type="Proteomes" id="UP000544872"/>
    </source>
</evidence>
<evidence type="ECO:0000313" key="2">
    <source>
        <dbReference type="EMBL" id="MBB6212521.1"/>
    </source>
</evidence>
<dbReference type="InterPro" id="IPR006640">
    <property type="entry name" value="SprT-like_domain"/>
</dbReference>
<dbReference type="EMBL" id="JACIIX010000033">
    <property type="protein sequence ID" value="MBB6212521.1"/>
    <property type="molecule type" value="Genomic_DNA"/>
</dbReference>
<dbReference type="AlphaFoldDB" id="A0A7X0DNV0"/>
<organism evidence="2 3">
    <name type="scientific">Novispirillum itersonii</name>
    <name type="common">Aquaspirillum itersonii</name>
    <dbReference type="NCBI Taxonomy" id="189"/>
    <lineage>
        <taxon>Bacteria</taxon>
        <taxon>Pseudomonadati</taxon>
        <taxon>Pseudomonadota</taxon>
        <taxon>Alphaproteobacteria</taxon>
        <taxon>Rhodospirillales</taxon>
        <taxon>Novispirillaceae</taxon>
        <taxon>Novispirillum</taxon>
    </lineage>
</organism>
<accession>A0A7X0DNV0</accession>
<proteinExistence type="predicted"/>
<dbReference type="Pfam" id="PF10263">
    <property type="entry name" value="SprT-like"/>
    <property type="match status" value="1"/>
</dbReference>
<name>A0A7X0DNV0_NOVIT</name>
<dbReference type="Proteomes" id="UP000544872">
    <property type="component" value="Unassembled WGS sequence"/>
</dbReference>
<reference evidence="2 3" key="1">
    <citation type="submission" date="2020-08" db="EMBL/GenBank/DDBJ databases">
        <title>Genomic Encyclopedia of Type Strains, Phase IV (KMG-IV): sequencing the most valuable type-strain genomes for metagenomic binning, comparative biology and taxonomic classification.</title>
        <authorList>
            <person name="Goeker M."/>
        </authorList>
    </citation>
    <scope>NUCLEOTIDE SEQUENCE [LARGE SCALE GENOMIC DNA]</scope>
    <source>
        <strain evidence="2 3">DSM 11590</strain>
    </source>
</reference>
<sequence>MTHSPSTELYSLFQRLFTEINALFDPPLPVPMFALDQSPKGFGYYRRGRFVSARGEIADEIAINPKYFATHGFRELVQTMAHEMVHQWQEHHGKPSRSGYHNAEWAGKMESIGLMPSSTGEPDGKKTGQLMADYLIEGGPLEALYQRLNAEGVMIPWYDRLVVALAAEAGVGIALSSSVTAAAVSLPVVKPEAKAKTSYSHQCSDDTEPLKVWGRKGLALTCGLCGGVFAEG</sequence>
<dbReference type="GO" id="GO:0006950">
    <property type="term" value="P:response to stress"/>
    <property type="evidence" value="ECO:0007669"/>
    <property type="project" value="UniProtKB-ARBA"/>
</dbReference>
<protein>
    <recommendedName>
        <fullName evidence="1">SprT-like domain-containing protein</fullName>
    </recommendedName>
</protein>